<keyword evidence="1" id="KW-0812">Transmembrane</keyword>
<gene>
    <name evidence="2" type="ORF">RND81_10G118400</name>
</gene>
<dbReference type="PROSITE" id="PS51257">
    <property type="entry name" value="PROKAR_LIPOPROTEIN"/>
    <property type="match status" value="1"/>
</dbReference>
<dbReference type="EMBL" id="JBDFQZ010000010">
    <property type="protein sequence ID" value="KAK9683123.1"/>
    <property type="molecule type" value="Genomic_DNA"/>
</dbReference>
<sequence>MALFNQKFINNLLYLFILITISCHTIIARENINIARNLEESNIIDDPSIKCDTCPCDTCPEPIPPPPPVYYSPPPPEIVYYSPPPPVECPPPPSPPPPPKEPPCYPCMGAYAPPPPRFSYTPGNDLYVTEYNYNGASRIDVVKGILVLFGVVLLQFSIML</sequence>
<evidence type="ECO:0008006" key="4">
    <source>
        <dbReference type="Google" id="ProtNLM"/>
    </source>
</evidence>
<proteinExistence type="predicted"/>
<dbReference type="AlphaFoldDB" id="A0AAW1I3K4"/>
<protein>
    <recommendedName>
        <fullName evidence="4">Proline-rich protein</fullName>
    </recommendedName>
</protein>
<evidence type="ECO:0000313" key="3">
    <source>
        <dbReference type="Proteomes" id="UP001443914"/>
    </source>
</evidence>
<dbReference type="PANTHER" id="PTHR35094">
    <property type="entry name" value="LEUCINE-RICH REPEAT EXTENSIN-LIKE PROTEIN 2"/>
    <property type="match status" value="1"/>
</dbReference>
<comment type="caution">
    <text evidence="2">The sequence shown here is derived from an EMBL/GenBank/DDBJ whole genome shotgun (WGS) entry which is preliminary data.</text>
</comment>
<keyword evidence="1" id="KW-1133">Transmembrane helix</keyword>
<dbReference type="PANTHER" id="PTHR35094:SF7">
    <property type="entry name" value="LEUCINE-RICH REPEAT EXTENSIN-LIKE PROTEIN 2"/>
    <property type="match status" value="1"/>
</dbReference>
<keyword evidence="1" id="KW-0472">Membrane</keyword>
<accession>A0AAW1I3K4</accession>
<feature type="transmembrane region" description="Helical" evidence="1">
    <location>
        <begin position="12"/>
        <end position="28"/>
    </location>
</feature>
<dbReference type="Proteomes" id="UP001443914">
    <property type="component" value="Unassembled WGS sequence"/>
</dbReference>
<keyword evidence="3" id="KW-1185">Reference proteome</keyword>
<evidence type="ECO:0000256" key="1">
    <source>
        <dbReference type="SAM" id="Phobius"/>
    </source>
</evidence>
<evidence type="ECO:0000313" key="2">
    <source>
        <dbReference type="EMBL" id="KAK9683123.1"/>
    </source>
</evidence>
<reference evidence="2" key="1">
    <citation type="submission" date="2024-03" db="EMBL/GenBank/DDBJ databases">
        <title>WGS assembly of Saponaria officinalis var. Norfolk2.</title>
        <authorList>
            <person name="Jenkins J."/>
            <person name="Shu S."/>
            <person name="Grimwood J."/>
            <person name="Barry K."/>
            <person name="Goodstein D."/>
            <person name="Schmutz J."/>
            <person name="Leebens-Mack J."/>
            <person name="Osbourn A."/>
        </authorList>
    </citation>
    <scope>NUCLEOTIDE SEQUENCE [LARGE SCALE GENOMIC DNA]</scope>
    <source>
        <strain evidence="2">JIC</strain>
    </source>
</reference>
<organism evidence="2 3">
    <name type="scientific">Saponaria officinalis</name>
    <name type="common">Common soapwort</name>
    <name type="synonym">Lychnis saponaria</name>
    <dbReference type="NCBI Taxonomy" id="3572"/>
    <lineage>
        <taxon>Eukaryota</taxon>
        <taxon>Viridiplantae</taxon>
        <taxon>Streptophyta</taxon>
        <taxon>Embryophyta</taxon>
        <taxon>Tracheophyta</taxon>
        <taxon>Spermatophyta</taxon>
        <taxon>Magnoliopsida</taxon>
        <taxon>eudicotyledons</taxon>
        <taxon>Gunneridae</taxon>
        <taxon>Pentapetalae</taxon>
        <taxon>Caryophyllales</taxon>
        <taxon>Caryophyllaceae</taxon>
        <taxon>Caryophylleae</taxon>
        <taxon>Saponaria</taxon>
    </lineage>
</organism>
<name>A0AAW1I3K4_SAPOF</name>